<feature type="domain" description="ABC transporter" evidence="8">
    <location>
        <begin position="2"/>
        <end position="230"/>
    </location>
</feature>
<dbReference type="GO" id="GO:0005524">
    <property type="term" value="F:ATP binding"/>
    <property type="evidence" value="ECO:0007669"/>
    <property type="project" value="UniProtKB-KW"/>
</dbReference>
<gene>
    <name evidence="9" type="ORF">FHG66_17510</name>
</gene>
<evidence type="ECO:0000256" key="2">
    <source>
        <dbReference type="ARBA" id="ARBA00022475"/>
    </source>
</evidence>
<evidence type="ECO:0000256" key="3">
    <source>
        <dbReference type="ARBA" id="ARBA00022519"/>
    </source>
</evidence>
<keyword evidence="5 9" id="KW-0067">ATP-binding</keyword>
<dbReference type="Pfam" id="PF00005">
    <property type="entry name" value="ABC_tran"/>
    <property type="match status" value="1"/>
</dbReference>
<sequence length="233" mass="24636">MLRLDGLELAQGDFRLRADLEIPGGTSVALLGPSGGGKSTLLAGIAGFLKPQSGQVLWDGRDLGPLPPGQRPISVLFQDNNLFPHLSALQNVVLGLRPTLRPRQEERARASDALARVGLAGLEERRPAQLSGGQQARAALARVLVQERPLVLMDEPFGALGPALKAEMLDLTREVLVRRAATILMVTHDPDDAAALAEMVVVVAEGQAEAPRPTGAVLADPPPALRAYLGERG</sequence>
<dbReference type="SMART" id="SM00382">
    <property type="entry name" value="AAA"/>
    <property type="match status" value="1"/>
</dbReference>
<dbReference type="EMBL" id="VDFU01000029">
    <property type="protein sequence ID" value="TNC46989.1"/>
    <property type="molecule type" value="Genomic_DNA"/>
</dbReference>
<dbReference type="InterPro" id="IPR003593">
    <property type="entry name" value="AAA+_ATPase"/>
</dbReference>
<dbReference type="Gene3D" id="3.40.50.300">
    <property type="entry name" value="P-loop containing nucleotide triphosphate hydrolases"/>
    <property type="match status" value="1"/>
</dbReference>
<dbReference type="PANTHER" id="PTHR42781:SF1">
    <property type="entry name" value="THIAMINE IMPORT ATP-BINDING PROTEIN THIQ"/>
    <property type="match status" value="1"/>
</dbReference>
<keyword evidence="6" id="KW-1278">Translocase</keyword>
<keyword evidence="4" id="KW-0547">Nucleotide-binding</keyword>
<dbReference type="PROSITE" id="PS00211">
    <property type="entry name" value="ABC_TRANSPORTER_1"/>
    <property type="match status" value="1"/>
</dbReference>
<name>A0A5C4MNW1_9RHOB</name>
<dbReference type="PROSITE" id="PS50893">
    <property type="entry name" value="ABC_TRANSPORTER_2"/>
    <property type="match status" value="1"/>
</dbReference>
<accession>A0A5C4MNW1</accession>
<comment type="caution">
    <text evidence="9">The sequence shown here is derived from an EMBL/GenBank/DDBJ whole genome shotgun (WGS) entry which is preliminary data.</text>
</comment>
<dbReference type="PANTHER" id="PTHR42781">
    <property type="entry name" value="SPERMIDINE/PUTRESCINE IMPORT ATP-BINDING PROTEIN POTA"/>
    <property type="match status" value="1"/>
</dbReference>
<evidence type="ECO:0000256" key="1">
    <source>
        <dbReference type="ARBA" id="ARBA00022448"/>
    </source>
</evidence>
<dbReference type="GO" id="GO:0016887">
    <property type="term" value="F:ATP hydrolysis activity"/>
    <property type="evidence" value="ECO:0007669"/>
    <property type="project" value="InterPro"/>
</dbReference>
<protein>
    <submittedName>
        <fullName evidence="9">ATP-binding cassette domain-containing protein</fullName>
    </submittedName>
</protein>
<dbReference type="RefSeq" id="WP_139078340.1">
    <property type="nucleotide sequence ID" value="NZ_VDFU01000029.1"/>
</dbReference>
<dbReference type="OrthoDB" id="9802264at2"/>
<evidence type="ECO:0000256" key="5">
    <source>
        <dbReference type="ARBA" id="ARBA00022840"/>
    </source>
</evidence>
<keyword evidence="10" id="KW-1185">Reference proteome</keyword>
<dbReference type="AlphaFoldDB" id="A0A5C4MNW1"/>
<dbReference type="InterPro" id="IPR003439">
    <property type="entry name" value="ABC_transporter-like_ATP-bd"/>
</dbReference>
<organism evidence="9 10">
    <name type="scientific">Rubellimicrobium rubrum</name>
    <dbReference type="NCBI Taxonomy" id="2585369"/>
    <lineage>
        <taxon>Bacteria</taxon>
        <taxon>Pseudomonadati</taxon>
        <taxon>Pseudomonadota</taxon>
        <taxon>Alphaproteobacteria</taxon>
        <taxon>Rhodobacterales</taxon>
        <taxon>Roseobacteraceae</taxon>
        <taxon>Rubellimicrobium</taxon>
    </lineage>
</organism>
<dbReference type="SUPFAM" id="SSF52540">
    <property type="entry name" value="P-loop containing nucleoside triphosphate hydrolases"/>
    <property type="match status" value="1"/>
</dbReference>
<reference evidence="9 10" key="1">
    <citation type="submission" date="2019-06" db="EMBL/GenBank/DDBJ databases">
        <title>YIM 131921 draft genome.</title>
        <authorList>
            <person name="Jiang L."/>
        </authorList>
    </citation>
    <scope>NUCLEOTIDE SEQUENCE [LARGE SCALE GENOMIC DNA]</scope>
    <source>
        <strain evidence="9 10">YIM 131921</strain>
    </source>
</reference>
<evidence type="ECO:0000256" key="4">
    <source>
        <dbReference type="ARBA" id="ARBA00022741"/>
    </source>
</evidence>
<evidence type="ECO:0000313" key="9">
    <source>
        <dbReference type="EMBL" id="TNC46989.1"/>
    </source>
</evidence>
<dbReference type="InterPro" id="IPR017871">
    <property type="entry name" value="ABC_transporter-like_CS"/>
</dbReference>
<keyword evidence="1" id="KW-0813">Transport</keyword>
<evidence type="ECO:0000256" key="6">
    <source>
        <dbReference type="ARBA" id="ARBA00022967"/>
    </source>
</evidence>
<evidence type="ECO:0000256" key="7">
    <source>
        <dbReference type="ARBA" id="ARBA00023136"/>
    </source>
</evidence>
<evidence type="ECO:0000259" key="8">
    <source>
        <dbReference type="PROSITE" id="PS50893"/>
    </source>
</evidence>
<keyword evidence="7" id="KW-0472">Membrane</keyword>
<dbReference type="InterPro" id="IPR027417">
    <property type="entry name" value="P-loop_NTPase"/>
</dbReference>
<dbReference type="InterPro" id="IPR050093">
    <property type="entry name" value="ABC_SmlMolc_Importer"/>
</dbReference>
<keyword evidence="3" id="KW-0997">Cell inner membrane</keyword>
<evidence type="ECO:0000313" key="10">
    <source>
        <dbReference type="Proteomes" id="UP000305887"/>
    </source>
</evidence>
<dbReference type="Proteomes" id="UP000305887">
    <property type="component" value="Unassembled WGS sequence"/>
</dbReference>
<keyword evidence="2" id="KW-1003">Cell membrane</keyword>
<proteinExistence type="predicted"/>